<feature type="compositionally biased region" description="Low complexity" evidence="1">
    <location>
        <begin position="154"/>
        <end position="175"/>
    </location>
</feature>
<proteinExistence type="predicted"/>
<dbReference type="Pfam" id="PF06693">
    <property type="entry name" value="DUF1190"/>
    <property type="match status" value="1"/>
</dbReference>
<protein>
    <submittedName>
        <fullName evidence="2">DUF1190 domain containing protein</fullName>
    </submittedName>
</protein>
<evidence type="ECO:0000256" key="1">
    <source>
        <dbReference type="SAM" id="MobiDB-lite"/>
    </source>
</evidence>
<dbReference type="Proteomes" id="UP000596381">
    <property type="component" value="Segment"/>
</dbReference>
<dbReference type="InterPro" id="IPR009576">
    <property type="entry name" value="Biofilm_formation_YgiB"/>
</dbReference>
<feature type="compositionally biased region" description="Polar residues" evidence="1">
    <location>
        <begin position="132"/>
        <end position="146"/>
    </location>
</feature>
<sequence length="175" mass="19332">MKRTKNIAKARFRKRIILAGGIIISSAFLSGCDVSDDTYRPYGSISECQKTLNDYSSNCTNAYKSAVDNAKVTGKSYRTKEECEKDNDANRCEYTSHGGAHFYPYPHYYSYGGTGSYAQPFYRSRNSETFRSRTGTEFSPTRTANGLSGVKTVTRSGFGSTSRSHSSFSSHSFGG</sequence>
<dbReference type="PROSITE" id="PS51257">
    <property type="entry name" value="PROKAR_LIPOPROTEIN"/>
    <property type="match status" value="1"/>
</dbReference>
<evidence type="ECO:0000313" key="2">
    <source>
        <dbReference type="EMBL" id="QQV92170.1"/>
    </source>
</evidence>
<keyword evidence="3" id="KW-1185">Reference proteome</keyword>
<feature type="region of interest" description="Disordered" evidence="1">
    <location>
        <begin position="132"/>
        <end position="175"/>
    </location>
</feature>
<reference evidence="2 3" key="1">
    <citation type="submission" date="2020-12" db="EMBL/GenBank/DDBJ databases">
        <title>Genomic characterization of four novel bacteriophages infecting Klebsiella pneumoniae.</title>
        <authorList>
            <person name="Estrada Bonilla B."/>
            <person name="Costa A.R."/>
            <person name="van Rossum T."/>
            <person name="Hagedoorn S."/>
            <person name="Wallinga H."/>
            <person name="Xiao M."/>
            <person name="Song W."/>
            <person name="Haas P.-J."/>
            <person name="Nobrega F.L."/>
            <person name="Brouns S.J.J."/>
        </authorList>
    </citation>
    <scope>NUCLEOTIDE SEQUENCE [LARGE SCALE GENOMIC DNA]</scope>
</reference>
<gene>
    <name evidence="2" type="ORF">vBKpMFBKp24_180</name>
</gene>
<dbReference type="EMBL" id="MW394391">
    <property type="protein sequence ID" value="QQV92170.1"/>
    <property type="molecule type" value="Genomic_DNA"/>
</dbReference>
<name>A0A7U0J6B4_9CAUD</name>
<accession>A0A7U0J6B4</accession>
<organism evidence="2 3">
    <name type="scientific">Klebsiella phage vB_KpM_FBKp24</name>
    <dbReference type="NCBI Taxonomy" id="2801834"/>
    <lineage>
        <taxon>Viruses</taxon>
        <taxon>Duplodnaviria</taxon>
        <taxon>Heunggongvirae</taxon>
        <taxon>Uroviricota</taxon>
        <taxon>Caudoviricetes</taxon>
        <taxon>Chimalliviridae</taxon>
        <taxon>Maaswegvirus</taxon>
        <taxon>Maaswegvirus Kp24</taxon>
    </lineage>
</organism>
<evidence type="ECO:0000313" key="3">
    <source>
        <dbReference type="Proteomes" id="UP000596381"/>
    </source>
</evidence>